<keyword evidence="2" id="KW-1185">Reference proteome</keyword>
<evidence type="ECO:0000313" key="1">
    <source>
        <dbReference type="EMBL" id="KAI5073176.1"/>
    </source>
</evidence>
<accession>A0A9D4USG5</accession>
<proteinExistence type="predicted"/>
<name>A0A9D4USG5_ADICA</name>
<evidence type="ECO:0000313" key="2">
    <source>
        <dbReference type="Proteomes" id="UP000886520"/>
    </source>
</evidence>
<protein>
    <submittedName>
        <fullName evidence="1">Uncharacterized protein</fullName>
    </submittedName>
</protein>
<sequence>MKKLKSSTLTAPPFMNVSWRKDPERPFKDGSIGNAETLEEQSKLHWRWATKWMMMDVLLKVISINMQGPPPHSAWNA</sequence>
<dbReference type="Proteomes" id="UP000886520">
    <property type="component" value="Chromosome 11"/>
</dbReference>
<dbReference type="AlphaFoldDB" id="A0A9D4USG5"/>
<gene>
    <name evidence="1" type="ORF">GOP47_0011189</name>
</gene>
<reference evidence="1" key="1">
    <citation type="submission" date="2021-01" db="EMBL/GenBank/DDBJ databases">
        <title>Adiantum capillus-veneris genome.</title>
        <authorList>
            <person name="Fang Y."/>
            <person name="Liao Q."/>
        </authorList>
    </citation>
    <scope>NUCLEOTIDE SEQUENCE</scope>
    <source>
        <strain evidence="1">H3</strain>
        <tissue evidence="1">Leaf</tissue>
    </source>
</reference>
<organism evidence="1 2">
    <name type="scientific">Adiantum capillus-veneris</name>
    <name type="common">Maidenhair fern</name>
    <dbReference type="NCBI Taxonomy" id="13818"/>
    <lineage>
        <taxon>Eukaryota</taxon>
        <taxon>Viridiplantae</taxon>
        <taxon>Streptophyta</taxon>
        <taxon>Embryophyta</taxon>
        <taxon>Tracheophyta</taxon>
        <taxon>Polypodiopsida</taxon>
        <taxon>Polypodiidae</taxon>
        <taxon>Polypodiales</taxon>
        <taxon>Pteridineae</taxon>
        <taxon>Pteridaceae</taxon>
        <taxon>Vittarioideae</taxon>
        <taxon>Adiantum</taxon>
    </lineage>
</organism>
<comment type="caution">
    <text evidence="1">The sequence shown here is derived from an EMBL/GenBank/DDBJ whole genome shotgun (WGS) entry which is preliminary data.</text>
</comment>
<dbReference type="EMBL" id="JABFUD020000011">
    <property type="protein sequence ID" value="KAI5073176.1"/>
    <property type="molecule type" value="Genomic_DNA"/>
</dbReference>